<dbReference type="KEGG" id="rid:RIdsm_00827"/>
<evidence type="ECO:0000256" key="7">
    <source>
        <dbReference type="RuleBase" id="RU369079"/>
    </source>
</evidence>
<evidence type="ECO:0000313" key="11">
    <source>
        <dbReference type="Proteomes" id="UP000051401"/>
    </source>
</evidence>
<keyword evidence="7" id="KW-0813">Transport</keyword>
<dbReference type="PIRSF" id="PIRSF006066">
    <property type="entry name" value="HI0050"/>
    <property type="match status" value="1"/>
</dbReference>
<proteinExistence type="inferred from homology"/>
<dbReference type="OrthoDB" id="9790209at2"/>
<dbReference type="GO" id="GO:0022857">
    <property type="term" value="F:transmembrane transporter activity"/>
    <property type="evidence" value="ECO:0007669"/>
    <property type="project" value="UniProtKB-UniRule"/>
</dbReference>
<evidence type="ECO:0000256" key="3">
    <source>
        <dbReference type="ARBA" id="ARBA00022519"/>
    </source>
</evidence>
<dbReference type="RefSeq" id="WP_057820620.1">
    <property type="nucleotide sequence ID" value="NZ_CAXRJZ010000024.1"/>
</dbReference>
<dbReference type="EMBL" id="CP031598">
    <property type="protein sequence ID" value="QEW25043.1"/>
    <property type="molecule type" value="Genomic_DNA"/>
</dbReference>
<feature type="transmembrane region" description="Helical" evidence="7">
    <location>
        <begin position="404"/>
        <end position="428"/>
    </location>
</feature>
<dbReference type="Proteomes" id="UP000051401">
    <property type="component" value="Unassembled WGS sequence"/>
</dbReference>
<dbReference type="PANTHER" id="PTHR33362:SF5">
    <property type="entry name" value="C4-DICARBOXYLATE TRAP TRANSPORTER LARGE PERMEASE PROTEIN DCTM"/>
    <property type="match status" value="1"/>
</dbReference>
<dbReference type="EMBL" id="LAXI01000024">
    <property type="protein sequence ID" value="KRS15298.1"/>
    <property type="molecule type" value="Genomic_DNA"/>
</dbReference>
<keyword evidence="3 7" id="KW-0997">Cell inner membrane</keyword>
<dbReference type="InterPro" id="IPR004681">
    <property type="entry name" value="TRAP_DctM"/>
</dbReference>
<dbReference type="AlphaFoldDB" id="A0A0T5P2B2"/>
<dbReference type="Pfam" id="PF06808">
    <property type="entry name" value="DctM"/>
    <property type="match status" value="1"/>
</dbReference>
<feature type="transmembrane region" description="Helical" evidence="7">
    <location>
        <begin position="221"/>
        <end position="242"/>
    </location>
</feature>
<evidence type="ECO:0000256" key="5">
    <source>
        <dbReference type="ARBA" id="ARBA00022989"/>
    </source>
</evidence>
<feature type="transmembrane region" description="Helical" evidence="7">
    <location>
        <begin position="278"/>
        <end position="299"/>
    </location>
</feature>
<gene>
    <name evidence="10" type="primary">siaT_8</name>
    <name evidence="10" type="ORF">RIdsm_00827</name>
    <name evidence="9" type="ORF">XM52_24715</name>
</gene>
<evidence type="ECO:0000256" key="1">
    <source>
        <dbReference type="ARBA" id="ARBA00004429"/>
    </source>
</evidence>
<keyword evidence="11" id="KW-1185">Reference proteome</keyword>
<dbReference type="STRING" id="540747.SAMN04488031_10971"/>
<protein>
    <recommendedName>
        <fullName evidence="7">TRAP transporter large permease protein</fullName>
    </recommendedName>
</protein>
<comment type="similarity">
    <text evidence="7">Belongs to the TRAP transporter large permease family.</text>
</comment>
<evidence type="ECO:0000259" key="8">
    <source>
        <dbReference type="Pfam" id="PF06808"/>
    </source>
</evidence>
<feature type="transmembrane region" description="Helical" evidence="7">
    <location>
        <begin position="319"/>
        <end position="337"/>
    </location>
</feature>
<evidence type="ECO:0000313" key="10">
    <source>
        <dbReference type="EMBL" id="QEW25043.1"/>
    </source>
</evidence>
<dbReference type="PATRIC" id="fig|540747.5.peg.3297"/>
<feature type="domain" description="TRAP C4-dicarboxylate transport system permease DctM subunit" evidence="8">
    <location>
        <begin position="12"/>
        <end position="424"/>
    </location>
</feature>
<sequence length="436" mass="46181">MTWVAFSVFIITLLFILLASGVWIAIALMTTGMSGLYLAGGAKTLLSLGSISWNSINSFTLSPVPLFIVMGAIILRCGVAQRFYAALAIWLRFLPGGLLQSNIVSCSVFAAACGSSVATAGTIGTVTIPELKARGYDDRLIFGSLAAGGTLGILIPPSIIMIIYCSIVEVSVAKLFIAGVVPGLVLAVAFMGYIGLRCLLNPSLAPAHSETVTLGEKLRSLGDILPLFGLIFFVMGSIYLGWATATEAAAIGVLASVIIAALYRGLSWENVKEAHLSAVRTTCMVLVIVVAAQVFSYALVYSGVSRSLTGWVIGLDLPVFVLFLAIVVLYIFLGCLIDGASMMLLTLPVLFPIINAAGFDLIWFGVMVVVLIEIGMITPPIGLNLFVLHGIGQGTPYTDVARGALPYVCLMLGFLLLMWFVPGLALWLPDQMTVAR</sequence>
<feature type="transmembrane region" description="Helical" evidence="7">
    <location>
        <begin position="349"/>
        <end position="372"/>
    </location>
</feature>
<organism evidence="9 11">
    <name type="scientific">Roseovarius indicus</name>
    <dbReference type="NCBI Taxonomy" id="540747"/>
    <lineage>
        <taxon>Bacteria</taxon>
        <taxon>Pseudomonadati</taxon>
        <taxon>Pseudomonadota</taxon>
        <taxon>Alphaproteobacteria</taxon>
        <taxon>Rhodobacterales</taxon>
        <taxon>Roseobacteraceae</taxon>
        <taxon>Roseovarius</taxon>
    </lineage>
</organism>
<accession>A0A0T5P2B2</accession>
<keyword evidence="5 7" id="KW-1133">Transmembrane helix</keyword>
<name>A0A0T5P2B2_9RHOB</name>
<keyword evidence="4 7" id="KW-0812">Transmembrane</keyword>
<evidence type="ECO:0000256" key="6">
    <source>
        <dbReference type="ARBA" id="ARBA00023136"/>
    </source>
</evidence>
<evidence type="ECO:0000313" key="12">
    <source>
        <dbReference type="Proteomes" id="UP000325785"/>
    </source>
</evidence>
<dbReference type="PANTHER" id="PTHR33362">
    <property type="entry name" value="SIALIC ACID TRAP TRANSPORTER PERMEASE PROTEIN SIAT-RELATED"/>
    <property type="match status" value="1"/>
</dbReference>
<keyword evidence="2" id="KW-1003">Cell membrane</keyword>
<feature type="transmembrane region" description="Helical" evidence="7">
    <location>
        <begin position="59"/>
        <end position="76"/>
    </location>
</feature>
<feature type="transmembrane region" description="Helical" evidence="7">
    <location>
        <begin position="6"/>
        <end position="28"/>
    </location>
</feature>
<feature type="transmembrane region" description="Helical" evidence="7">
    <location>
        <begin position="176"/>
        <end position="200"/>
    </location>
</feature>
<feature type="transmembrane region" description="Helical" evidence="7">
    <location>
        <begin position="140"/>
        <end position="164"/>
    </location>
</feature>
<comment type="subunit">
    <text evidence="7">The complex comprises the extracytoplasmic solute receptor protein and the two transmembrane proteins.</text>
</comment>
<comment type="function">
    <text evidence="7">Part of the tripartite ATP-independent periplasmic (TRAP) transport system.</text>
</comment>
<evidence type="ECO:0000256" key="4">
    <source>
        <dbReference type="ARBA" id="ARBA00022692"/>
    </source>
</evidence>
<keyword evidence="6 7" id="KW-0472">Membrane</keyword>
<reference evidence="9 11" key="1">
    <citation type="submission" date="2015-04" db="EMBL/GenBank/DDBJ databases">
        <title>The draft genome sequence of Roseovarius indicus B108T.</title>
        <authorList>
            <person name="Li G."/>
            <person name="Lai Q."/>
            <person name="Shao Z."/>
            <person name="Yan P."/>
        </authorList>
    </citation>
    <scope>NUCLEOTIDE SEQUENCE [LARGE SCALE GENOMIC DNA]</scope>
    <source>
        <strain evidence="9 11">B108</strain>
    </source>
</reference>
<comment type="subcellular location">
    <subcellularLocation>
        <location evidence="1 7">Cell inner membrane</location>
        <topology evidence="1 7">Multi-pass membrane protein</topology>
    </subcellularLocation>
</comment>
<evidence type="ECO:0000313" key="9">
    <source>
        <dbReference type="EMBL" id="KRS15298.1"/>
    </source>
</evidence>
<dbReference type="NCBIfam" id="TIGR00786">
    <property type="entry name" value="dctM"/>
    <property type="match status" value="1"/>
</dbReference>
<evidence type="ECO:0000256" key="2">
    <source>
        <dbReference type="ARBA" id="ARBA00022475"/>
    </source>
</evidence>
<dbReference type="Proteomes" id="UP000325785">
    <property type="component" value="Chromosome"/>
</dbReference>
<feature type="transmembrane region" description="Helical" evidence="7">
    <location>
        <begin position="109"/>
        <end position="128"/>
    </location>
</feature>
<dbReference type="GO" id="GO:0005886">
    <property type="term" value="C:plasma membrane"/>
    <property type="evidence" value="ECO:0007669"/>
    <property type="project" value="UniProtKB-SubCell"/>
</dbReference>
<reference evidence="10 12" key="2">
    <citation type="submission" date="2018-08" db="EMBL/GenBank/DDBJ databases">
        <title>Genetic Globetrotter - A new plasmid hitch-hiking vast phylogenetic and geographic distances.</title>
        <authorList>
            <person name="Vollmers J."/>
            <person name="Petersen J."/>
        </authorList>
    </citation>
    <scope>NUCLEOTIDE SEQUENCE [LARGE SCALE GENOMIC DNA]</scope>
    <source>
        <strain evidence="10 12">DSM 26383</strain>
    </source>
</reference>
<dbReference type="InterPro" id="IPR010656">
    <property type="entry name" value="DctM"/>
</dbReference>
<feature type="transmembrane region" description="Helical" evidence="7">
    <location>
        <begin position="248"/>
        <end position="266"/>
    </location>
</feature>